<organism evidence="2 3">
    <name type="scientific">Streptomyces rhizosphaericus</name>
    <dbReference type="NCBI Taxonomy" id="114699"/>
    <lineage>
        <taxon>Bacteria</taxon>
        <taxon>Bacillati</taxon>
        <taxon>Actinomycetota</taxon>
        <taxon>Actinomycetes</taxon>
        <taxon>Kitasatosporales</taxon>
        <taxon>Streptomycetaceae</taxon>
        <taxon>Streptomyces</taxon>
        <taxon>Streptomyces violaceusniger group</taxon>
    </lineage>
</organism>
<evidence type="ECO:0000313" key="3">
    <source>
        <dbReference type="Proteomes" id="UP000476310"/>
    </source>
</evidence>
<evidence type="ECO:0000313" key="2">
    <source>
        <dbReference type="EMBL" id="NEW73474.1"/>
    </source>
</evidence>
<comment type="caution">
    <text evidence="2">The sequence shown here is derived from an EMBL/GenBank/DDBJ whole genome shotgun (WGS) entry which is preliminary data.</text>
</comment>
<accession>A0A6G4AL09</accession>
<dbReference type="EMBL" id="JAAIKT010000032">
    <property type="protein sequence ID" value="NEW73474.1"/>
    <property type="molecule type" value="Genomic_DNA"/>
</dbReference>
<gene>
    <name evidence="2" type="ORF">G4H13_24670</name>
</gene>
<dbReference type="AlphaFoldDB" id="A0A6G4AL09"/>
<protein>
    <submittedName>
        <fullName evidence="2">Uncharacterized protein</fullName>
    </submittedName>
</protein>
<name>A0A6G4AL09_9ACTN</name>
<dbReference type="Proteomes" id="UP000476310">
    <property type="component" value="Unassembled WGS sequence"/>
</dbReference>
<feature type="chain" id="PRO_5026250570" evidence="1">
    <location>
        <begin position="29"/>
        <end position="124"/>
    </location>
</feature>
<dbReference type="RefSeq" id="WP_164430534.1">
    <property type="nucleotide sequence ID" value="NZ_JAAIKT010000032.1"/>
</dbReference>
<proteinExistence type="predicted"/>
<keyword evidence="1" id="KW-0732">Signal</keyword>
<evidence type="ECO:0000256" key="1">
    <source>
        <dbReference type="SAM" id="SignalP"/>
    </source>
</evidence>
<sequence length="124" mass="13012">MRKKIAALAVAGGAALALTAPLATTAQAAPASSITRTSACAQFIGTYTYWSDNTGWYGYRLTGSMTRTCSGSGWHTLEVTGDHKVTGSYERSQSDLLSKGQWVAVTGFSADSSVKNIRIALIDG</sequence>
<reference evidence="2" key="1">
    <citation type="submission" date="2020-02" db="EMBL/GenBank/DDBJ databases">
        <title>A new Streptomyces sp. for controlling soil-borne diseases.</title>
        <authorList>
            <person name="Li X."/>
            <person name="Tian Y."/>
            <person name="Gao K."/>
        </authorList>
    </citation>
    <scope>NUCLEOTIDE SEQUENCE [LARGE SCALE GENOMIC DNA]</scope>
    <source>
        <strain evidence="2">0250</strain>
    </source>
</reference>
<feature type="signal peptide" evidence="1">
    <location>
        <begin position="1"/>
        <end position="28"/>
    </location>
</feature>
<keyword evidence="3" id="KW-1185">Reference proteome</keyword>